<dbReference type="SUPFAM" id="SSF51445">
    <property type="entry name" value="(Trans)glycosidases"/>
    <property type="match status" value="1"/>
</dbReference>
<evidence type="ECO:0000256" key="1">
    <source>
        <dbReference type="ARBA" id="ARBA00022801"/>
    </source>
</evidence>
<keyword evidence="5" id="KW-1185">Reference proteome</keyword>
<name>A0ABQ2G5H7_9DEIO</name>
<comment type="caution">
    <text evidence="4">The sequence shown here is derived from an EMBL/GenBank/DDBJ whole genome shotgun (WGS) entry which is preliminary data.</text>
</comment>
<dbReference type="CDD" id="cd11338">
    <property type="entry name" value="AmyAc_CMD"/>
    <property type="match status" value="1"/>
</dbReference>
<keyword evidence="2" id="KW-0326">Glycosidase</keyword>
<gene>
    <name evidence="4" type="ORF">GCM10010840_12920</name>
</gene>
<dbReference type="Pfam" id="PF00128">
    <property type="entry name" value="Alpha-amylase"/>
    <property type="match status" value="1"/>
</dbReference>
<dbReference type="Proteomes" id="UP000639973">
    <property type="component" value="Unassembled WGS sequence"/>
</dbReference>
<dbReference type="SMART" id="SM00642">
    <property type="entry name" value="Aamy"/>
    <property type="match status" value="1"/>
</dbReference>
<dbReference type="InterPro" id="IPR006047">
    <property type="entry name" value="GH13_cat_dom"/>
</dbReference>
<dbReference type="Gene3D" id="2.60.40.1180">
    <property type="entry name" value="Golgi alpha-mannosidase II"/>
    <property type="match status" value="1"/>
</dbReference>
<keyword evidence="1" id="KW-0378">Hydrolase</keyword>
<dbReference type="InterPro" id="IPR013780">
    <property type="entry name" value="Glyco_hydro_b"/>
</dbReference>
<evidence type="ECO:0000313" key="5">
    <source>
        <dbReference type="Proteomes" id="UP000639973"/>
    </source>
</evidence>
<dbReference type="EMBL" id="BMOL01000004">
    <property type="protein sequence ID" value="GGL76213.1"/>
    <property type="molecule type" value="Genomic_DNA"/>
</dbReference>
<organism evidence="4 5">
    <name type="scientific">Deinococcus aerolatus</name>
    <dbReference type="NCBI Taxonomy" id="522487"/>
    <lineage>
        <taxon>Bacteria</taxon>
        <taxon>Thermotogati</taxon>
        <taxon>Deinococcota</taxon>
        <taxon>Deinococci</taxon>
        <taxon>Deinococcales</taxon>
        <taxon>Deinococcaceae</taxon>
        <taxon>Deinococcus</taxon>
    </lineage>
</organism>
<protein>
    <submittedName>
        <fullName evidence="4">Alpha-amylase</fullName>
    </submittedName>
</protein>
<dbReference type="Gene3D" id="3.20.20.80">
    <property type="entry name" value="Glycosidases"/>
    <property type="match status" value="1"/>
</dbReference>
<evidence type="ECO:0000313" key="4">
    <source>
        <dbReference type="EMBL" id="GGL76213.1"/>
    </source>
</evidence>
<dbReference type="PANTHER" id="PTHR10357">
    <property type="entry name" value="ALPHA-AMYLASE FAMILY MEMBER"/>
    <property type="match status" value="1"/>
</dbReference>
<evidence type="ECO:0000259" key="3">
    <source>
        <dbReference type="SMART" id="SM00642"/>
    </source>
</evidence>
<feature type="domain" description="Glycosyl hydrolase family 13 catalytic" evidence="3">
    <location>
        <begin position="30"/>
        <end position="405"/>
    </location>
</feature>
<evidence type="ECO:0000256" key="2">
    <source>
        <dbReference type="ARBA" id="ARBA00023295"/>
    </source>
</evidence>
<accession>A0ABQ2G5H7</accession>
<dbReference type="PANTHER" id="PTHR10357:SF210">
    <property type="entry name" value="MALTODEXTRIN GLUCOSIDASE"/>
    <property type="match status" value="1"/>
</dbReference>
<dbReference type="InterPro" id="IPR017853">
    <property type="entry name" value="GH"/>
</dbReference>
<dbReference type="SUPFAM" id="SSF51011">
    <property type="entry name" value="Glycosyl hydrolase domain"/>
    <property type="match status" value="1"/>
</dbReference>
<proteinExistence type="predicted"/>
<sequence length="493" mass="55870">MTAVQNAPHTDTQTAHPTTPEWVKDAVFYQIFPDRFARSGRVTGMNLQPWGDTPEFNRYMGGDLWGVIERLDHIQGLGVNAIYFCPVFQSASNHRYHTHDYFQVDPMLGGNAALRALIDEAHGRGMRVVLDGVFNHSSRGFFQFNDLLEQGEASAYRDWFHPESWPLHPYDDARPAGYAAWWGNRALPKFNTSNPAVRDFLWEVAEYWTRFGIDGWRLDVPNEIDDDSFWQEFRRRVKAVNPDAYIVGEIWGDAHRWLRGDQFDAVMNYHFTRPCLAFFGARTLDHPMNERSGTGRVDPVDAPAFAARMTEVAHMYHPEIVAAQLNLLDSHDTARFITAVGGDPSAFRLATIFQMTYPGAPCIYYGDEIGLQGGPDPDCRRAFPWNDSEWDLDTLELTRTLTAARHTSRPLQRGSFEVLYAQGEQLLFARCHENRCAYVALNCAQDPARVALHGVEAGRYRDVLSGQIHELKDGAELEVGARGGAVLVWEEQG</sequence>
<reference evidence="5" key="1">
    <citation type="journal article" date="2019" name="Int. J. Syst. Evol. Microbiol.">
        <title>The Global Catalogue of Microorganisms (GCM) 10K type strain sequencing project: providing services to taxonomists for standard genome sequencing and annotation.</title>
        <authorList>
            <consortium name="The Broad Institute Genomics Platform"/>
            <consortium name="The Broad Institute Genome Sequencing Center for Infectious Disease"/>
            <person name="Wu L."/>
            <person name="Ma J."/>
        </authorList>
    </citation>
    <scope>NUCLEOTIDE SEQUENCE [LARGE SCALE GENOMIC DNA]</scope>
    <source>
        <strain evidence="5">JCM 15442</strain>
    </source>
</reference>
<dbReference type="RefSeq" id="WP_188970148.1">
    <property type="nucleotide sequence ID" value="NZ_BMOL01000004.1"/>
</dbReference>